<accession>A0A7Z0B3F8</accession>
<evidence type="ECO:0000313" key="1">
    <source>
        <dbReference type="EMBL" id="NYH20076.1"/>
    </source>
</evidence>
<name>A0A7Z0B3F8_9BURK</name>
<gene>
    <name evidence="1" type="ORF">GGD41_007304</name>
</gene>
<dbReference type="EMBL" id="JACCAU010000001">
    <property type="protein sequence ID" value="NYH20076.1"/>
    <property type="molecule type" value="Genomic_DNA"/>
</dbReference>
<dbReference type="AlphaFoldDB" id="A0A7Z0B3F8"/>
<dbReference type="Proteomes" id="UP000572540">
    <property type="component" value="Unassembled WGS sequence"/>
</dbReference>
<reference evidence="1 2" key="1">
    <citation type="submission" date="2020-07" db="EMBL/GenBank/DDBJ databases">
        <title>Exploring microbial biodiversity for novel pathways involved in the catabolism of aromatic compounds derived from lignin.</title>
        <authorList>
            <person name="Elkins J."/>
        </authorList>
    </citation>
    <scope>NUCLEOTIDE SEQUENCE [LARGE SCALE GENOMIC DNA]</scope>
    <source>
        <strain evidence="1 2">H2C3B</strain>
    </source>
</reference>
<protein>
    <submittedName>
        <fullName evidence="1">Uncharacterized protein</fullName>
    </submittedName>
</protein>
<comment type="caution">
    <text evidence="1">The sequence shown here is derived from an EMBL/GenBank/DDBJ whole genome shotgun (WGS) entry which is preliminary data.</text>
</comment>
<dbReference type="RefSeq" id="WP_179704376.1">
    <property type="nucleotide sequence ID" value="NZ_JACCAU010000001.1"/>
</dbReference>
<proteinExistence type="predicted"/>
<organism evidence="1 2">
    <name type="scientific">Paraburkholderia bryophila</name>
    <dbReference type="NCBI Taxonomy" id="420952"/>
    <lineage>
        <taxon>Bacteria</taxon>
        <taxon>Pseudomonadati</taxon>
        <taxon>Pseudomonadota</taxon>
        <taxon>Betaproteobacteria</taxon>
        <taxon>Burkholderiales</taxon>
        <taxon>Burkholderiaceae</taxon>
        <taxon>Paraburkholderia</taxon>
    </lineage>
</organism>
<sequence>MTQDVQSDCRLFGNERQQETLARVTPGRPRRCSRHRCDMEGNSIETRSAHFPTLFRLSIASPGGS</sequence>
<evidence type="ECO:0000313" key="2">
    <source>
        <dbReference type="Proteomes" id="UP000572540"/>
    </source>
</evidence>